<proteinExistence type="predicted"/>
<dbReference type="Proteomes" id="UP000239209">
    <property type="component" value="Unassembled WGS sequence"/>
</dbReference>
<dbReference type="InterPro" id="IPR015943">
    <property type="entry name" value="WD40/YVTN_repeat-like_dom_sf"/>
</dbReference>
<name>A0A2T0RU44_9ACTN</name>
<accession>A0A2T0RU44</accession>
<dbReference type="RefSeq" id="WP_106129150.1">
    <property type="nucleotide sequence ID" value="NZ_PVZG01000013.1"/>
</dbReference>
<reference evidence="1 2" key="1">
    <citation type="submission" date="2018-03" db="EMBL/GenBank/DDBJ databases">
        <title>Genomic Encyclopedia of Archaeal and Bacterial Type Strains, Phase II (KMG-II): from individual species to whole genera.</title>
        <authorList>
            <person name="Goeker M."/>
        </authorList>
    </citation>
    <scope>NUCLEOTIDE SEQUENCE [LARGE SCALE GENOMIC DNA]</scope>
    <source>
        <strain evidence="1 2">DSM 45348</strain>
    </source>
</reference>
<keyword evidence="2" id="KW-1185">Reference proteome</keyword>
<dbReference type="InterPro" id="IPR011047">
    <property type="entry name" value="Quinoprotein_ADH-like_sf"/>
</dbReference>
<dbReference type="EMBL" id="PVZG01000013">
    <property type="protein sequence ID" value="PRY24660.1"/>
    <property type="molecule type" value="Genomic_DNA"/>
</dbReference>
<evidence type="ECO:0000313" key="2">
    <source>
        <dbReference type="Proteomes" id="UP000239209"/>
    </source>
</evidence>
<dbReference type="OrthoDB" id="3343890at2"/>
<dbReference type="AlphaFoldDB" id="A0A2T0RU44"/>
<sequence length="444" mass="46574">MALIELGPGTPAPPVPATPPPAYVYRRAGLLVAVLLVLALGGAAPTSSLLWQRIALVPVADRAEFQLLDGHLYVVDFRGDQPRVGAWSTDPVRELWNVPGPPGSEDKPYYIAGGGDGLVMLTVGRTTTVLDAATGAVRWRSPTLLQRLDDRLGMVLEERFRPGTEYDQESGAPGGLYGASSDVLHTEPALSTSLSGVDLATGHRRWTATVPGSVSVVWTGPARRAIAVLSDARLTVRAPDTGAVLREREMPRVGGHGPTWFEDAGTALLVHYGPFGEGGLVAAYASDTLDELWQQELPDPQGASGTCRGLPCAETRAGAAVLDPRTGATLWRAGPSADLVAFDDDTVLELEPAGRPRRVLDRRTGRARIDLRYWTSLASAPGDENVVLATVGPATPGTAVGLLRPGAAAVQPLGRVAGGTDFHSGGDLVGCRVPGGVAIYRHLG</sequence>
<evidence type="ECO:0000313" key="1">
    <source>
        <dbReference type="EMBL" id="PRY24660.1"/>
    </source>
</evidence>
<comment type="caution">
    <text evidence="1">The sequence shown here is derived from an EMBL/GenBank/DDBJ whole genome shotgun (WGS) entry which is preliminary data.</text>
</comment>
<gene>
    <name evidence="1" type="ORF">CLV70_11398</name>
</gene>
<organism evidence="1 2">
    <name type="scientific">Pseudosporangium ferrugineum</name>
    <dbReference type="NCBI Taxonomy" id="439699"/>
    <lineage>
        <taxon>Bacteria</taxon>
        <taxon>Bacillati</taxon>
        <taxon>Actinomycetota</taxon>
        <taxon>Actinomycetes</taxon>
        <taxon>Micromonosporales</taxon>
        <taxon>Micromonosporaceae</taxon>
        <taxon>Pseudosporangium</taxon>
    </lineage>
</organism>
<dbReference type="SUPFAM" id="SSF50998">
    <property type="entry name" value="Quinoprotein alcohol dehydrogenase-like"/>
    <property type="match status" value="1"/>
</dbReference>
<dbReference type="Gene3D" id="2.130.10.10">
    <property type="entry name" value="YVTN repeat-like/Quinoprotein amine dehydrogenase"/>
    <property type="match status" value="2"/>
</dbReference>
<protein>
    <submittedName>
        <fullName evidence="1">Putative pyrroloquinoline-quinone binding quinoprotein</fullName>
    </submittedName>
</protein>